<dbReference type="EMBL" id="JARJBC010000004">
    <property type="protein sequence ID" value="MDF3289276.1"/>
    <property type="molecule type" value="Genomic_DNA"/>
</dbReference>
<evidence type="ECO:0000313" key="2">
    <source>
        <dbReference type="Proteomes" id="UP001216579"/>
    </source>
</evidence>
<proteinExistence type="predicted"/>
<name>A0ABT5ZHI8_9ACTN</name>
<dbReference type="RefSeq" id="WP_276092888.1">
    <property type="nucleotide sequence ID" value="NZ_JARJBC010000004.1"/>
</dbReference>
<evidence type="ECO:0000313" key="1">
    <source>
        <dbReference type="EMBL" id="MDF3289276.1"/>
    </source>
</evidence>
<sequence>MYYYESEIRSRAAELRRDACKWRRAQEARRGQDDAPPARGRAVARLRALIHPRLVG</sequence>
<organism evidence="1 2">
    <name type="scientific">Streptomyces silvisoli</name>
    <dbReference type="NCBI Taxonomy" id="3034235"/>
    <lineage>
        <taxon>Bacteria</taxon>
        <taxon>Bacillati</taxon>
        <taxon>Actinomycetota</taxon>
        <taxon>Actinomycetes</taxon>
        <taxon>Kitasatosporales</taxon>
        <taxon>Streptomycetaceae</taxon>
        <taxon>Streptomyces</taxon>
    </lineage>
</organism>
<protein>
    <submittedName>
        <fullName evidence="1">Uncharacterized protein</fullName>
    </submittedName>
</protein>
<keyword evidence="2" id="KW-1185">Reference proteome</keyword>
<gene>
    <name evidence="1" type="ORF">P3G67_08510</name>
</gene>
<comment type="caution">
    <text evidence="1">The sequence shown here is derived from an EMBL/GenBank/DDBJ whole genome shotgun (WGS) entry which is preliminary data.</text>
</comment>
<reference evidence="1 2" key="1">
    <citation type="submission" date="2023-03" db="EMBL/GenBank/DDBJ databases">
        <title>Draft genome sequence of Streptomyces sp. RB6PN23 isolated from peat swamp forest in Thailand.</title>
        <authorList>
            <person name="Klaysubun C."/>
            <person name="Duangmal K."/>
        </authorList>
    </citation>
    <scope>NUCLEOTIDE SEQUENCE [LARGE SCALE GENOMIC DNA]</scope>
    <source>
        <strain evidence="1 2">RB6PN23</strain>
    </source>
</reference>
<accession>A0ABT5ZHI8</accession>
<dbReference type="Proteomes" id="UP001216579">
    <property type="component" value="Unassembled WGS sequence"/>
</dbReference>